<dbReference type="EMBL" id="QGHA01000005">
    <property type="protein sequence ID" value="PWK77233.1"/>
    <property type="molecule type" value="Genomic_DNA"/>
</dbReference>
<dbReference type="AlphaFoldDB" id="A0A316HAA8"/>
<evidence type="ECO:0000313" key="2">
    <source>
        <dbReference type="Proteomes" id="UP000245678"/>
    </source>
</evidence>
<organism evidence="1 2">
    <name type="scientific">Mucilaginibacter oryzae</name>
    <dbReference type="NCBI Taxonomy" id="468058"/>
    <lineage>
        <taxon>Bacteria</taxon>
        <taxon>Pseudomonadati</taxon>
        <taxon>Bacteroidota</taxon>
        <taxon>Sphingobacteriia</taxon>
        <taxon>Sphingobacteriales</taxon>
        <taxon>Sphingobacteriaceae</taxon>
        <taxon>Mucilaginibacter</taxon>
    </lineage>
</organism>
<proteinExistence type="predicted"/>
<reference evidence="1 2" key="1">
    <citation type="submission" date="2018-05" db="EMBL/GenBank/DDBJ databases">
        <title>Genomic Encyclopedia of Archaeal and Bacterial Type Strains, Phase II (KMG-II): from individual species to whole genera.</title>
        <authorList>
            <person name="Goeker M."/>
        </authorList>
    </citation>
    <scope>NUCLEOTIDE SEQUENCE [LARGE SCALE GENOMIC DNA]</scope>
    <source>
        <strain evidence="1 2">DSM 19975</strain>
    </source>
</reference>
<accession>A0A316HAA8</accession>
<evidence type="ECO:0000313" key="1">
    <source>
        <dbReference type="EMBL" id="PWK77233.1"/>
    </source>
</evidence>
<protein>
    <submittedName>
        <fullName evidence="1">Uncharacterized protein</fullName>
    </submittedName>
</protein>
<comment type="caution">
    <text evidence="1">The sequence shown here is derived from an EMBL/GenBank/DDBJ whole genome shotgun (WGS) entry which is preliminary data.</text>
</comment>
<name>A0A316HAA8_9SPHI</name>
<dbReference type="Proteomes" id="UP000245678">
    <property type="component" value="Unassembled WGS sequence"/>
</dbReference>
<keyword evidence="2" id="KW-1185">Reference proteome</keyword>
<gene>
    <name evidence="1" type="ORF">LX99_03044</name>
</gene>
<sequence>MDLYSTINALPLKGITQMSCKSNKANAAFKYPKIMSSFIIQEKSKDMKKNYVKAIDWKYFCFVVK</sequence>